<dbReference type="Proteomes" id="UP001553843">
    <property type="component" value="Unassembled WGS sequence"/>
</dbReference>
<dbReference type="PROSITE" id="PS51257">
    <property type="entry name" value="PROKAR_LIPOPROTEIN"/>
    <property type="match status" value="1"/>
</dbReference>
<dbReference type="RefSeq" id="WP_359773645.1">
    <property type="nucleotide sequence ID" value="NZ_JBEYRR010000001.1"/>
</dbReference>
<organism evidence="2 3">
    <name type="scientific">Streptomyces huasconensis</name>
    <dbReference type="NCBI Taxonomy" id="1854574"/>
    <lineage>
        <taxon>Bacteria</taxon>
        <taxon>Bacillati</taxon>
        <taxon>Actinomycetota</taxon>
        <taxon>Actinomycetes</taxon>
        <taxon>Kitasatosporales</taxon>
        <taxon>Streptomycetaceae</taxon>
        <taxon>Streptomyces</taxon>
    </lineage>
</organism>
<protein>
    <recommendedName>
        <fullName evidence="4">Lipoprotein</fullName>
    </recommendedName>
</protein>
<name>A0ABV3M5A5_9ACTN</name>
<evidence type="ECO:0008006" key="4">
    <source>
        <dbReference type="Google" id="ProtNLM"/>
    </source>
</evidence>
<evidence type="ECO:0000256" key="1">
    <source>
        <dbReference type="SAM" id="MobiDB-lite"/>
    </source>
</evidence>
<dbReference type="EMBL" id="JBEYRS010000020">
    <property type="protein sequence ID" value="MEW2366871.1"/>
    <property type="molecule type" value="Genomic_DNA"/>
</dbReference>
<gene>
    <name evidence="2" type="ORF">AB0887_33595</name>
</gene>
<comment type="caution">
    <text evidence="2">The sequence shown here is derived from an EMBL/GenBank/DDBJ whole genome shotgun (WGS) entry which is preliminary data.</text>
</comment>
<keyword evidence="3" id="KW-1185">Reference proteome</keyword>
<evidence type="ECO:0000313" key="2">
    <source>
        <dbReference type="EMBL" id="MEW2366871.1"/>
    </source>
</evidence>
<accession>A0ABV3M5A5</accession>
<evidence type="ECO:0000313" key="3">
    <source>
        <dbReference type="Proteomes" id="UP001553843"/>
    </source>
</evidence>
<proteinExistence type="predicted"/>
<reference evidence="2 3" key="1">
    <citation type="submission" date="2024-06" db="EMBL/GenBank/DDBJ databases">
        <title>The Natural Products Discovery Center: Release of the First 8490 Sequenced Strains for Exploring Actinobacteria Biosynthetic Diversity.</title>
        <authorList>
            <person name="Kalkreuter E."/>
            <person name="Kautsar S.A."/>
            <person name="Yang D."/>
            <person name="Bader C.D."/>
            <person name="Teijaro C.N."/>
            <person name="Fluegel L."/>
            <person name="Davis C.M."/>
            <person name="Simpson J.R."/>
            <person name="Lauterbach L."/>
            <person name="Steele A.D."/>
            <person name="Gui C."/>
            <person name="Meng S."/>
            <person name="Li G."/>
            <person name="Viehrig K."/>
            <person name="Ye F."/>
            <person name="Su P."/>
            <person name="Kiefer A.F."/>
            <person name="Nichols A."/>
            <person name="Cepeda A.J."/>
            <person name="Yan W."/>
            <person name="Fan B."/>
            <person name="Jiang Y."/>
            <person name="Adhikari A."/>
            <person name="Zheng C.-J."/>
            <person name="Schuster L."/>
            <person name="Cowan T.M."/>
            <person name="Smanski M.J."/>
            <person name="Chevrette M.G."/>
            <person name="De Carvalho L.P.S."/>
            <person name="Shen B."/>
        </authorList>
    </citation>
    <scope>NUCLEOTIDE SEQUENCE [LARGE SCALE GENOMIC DNA]</scope>
    <source>
        <strain evidence="2 3">NPDC047833</strain>
    </source>
</reference>
<sequence>MRASKVSGVIGIMGLSAALLTGCGDGDGGGSDKPFAKDSADQIAAKAVEATKKADSMRLKGDMRQDGRTVSLDLVVDQEKNCEGTVDNAGAKAELRHMNGTLYVRGNDQYWQNSLKNQPGSDKMKSKVVDKWVKMPADDASTSGMCDKQGLIASMDEDKSTRKGMKKGDTTTIGGKEAITLKKKASGGETHTMYVATEGKPYILRTTVQGGNEPNETTFSDYNKPVSPKTPSKGDVVDLKQLAAAGR</sequence>
<dbReference type="Gene3D" id="2.50.20.20">
    <property type="match status" value="1"/>
</dbReference>
<feature type="compositionally biased region" description="Polar residues" evidence="1">
    <location>
        <begin position="206"/>
        <end position="221"/>
    </location>
</feature>
<feature type="region of interest" description="Disordered" evidence="1">
    <location>
        <begin position="206"/>
        <end position="238"/>
    </location>
</feature>